<protein>
    <submittedName>
        <fullName evidence="3">Uncharacterized protein</fullName>
    </submittedName>
</protein>
<keyword evidence="1" id="KW-0175">Coiled coil</keyword>
<sequence>MDWEKDFYEFLMEIICKQNSIRLQMASNDIVNAMQKLPPKHPVNMHRKQYGNLQQCFKAKKNPFFSYTDNLVVLLPKDKMDQLNQHGLVPLYQLYVQTYENVQKKLIEIMKINKENQCQVCGVIRDVWRRRRSEGSCSNALIQYIMNNNKLIIFGEQSEKNKKKLQQFLITHDIQINKETLEAVVKIKMEKNDNEYLKQIQNKIQYYQKQLASLQQFKGINYELKQKQKEKYQSQIDELHNIEEICQRSDKFSEQLKSLFYVCLHYHYLQNIFVSQEIKLEEILEIFKMVFFNLQTTTNKDQKVLQFCVQHYKSLQKSKEQSTHSKNLSIDTKSQTSGYSRGGVENKTPSRSTTPKRQQICNKSIVELSTPQLKNYYTQMLKKININNQTPSIDKITSIQKEKDKTNFRV</sequence>
<feature type="compositionally biased region" description="Polar residues" evidence="2">
    <location>
        <begin position="347"/>
        <end position="358"/>
    </location>
</feature>
<evidence type="ECO:0000313" key="4">
    <source>
        <dbReference type="Proteomes" id="UP000689195"/>
    </source>
</evidence>
<dbReference type="EMBL" id="CAJJDO010000027">
    <property type="protein sequence ID" value="CAD8155386.1"/>
    <property type="molecule type" value="Genomic_DNA"/>
</dbReference>
<name>A0A8S1TXB1_9CILI</name>
<dbReference type="OrthoDB" id="297954at2759"/>
<evidence type="ECO:0000313" key="3">
    <source>
        <dbReference type="EMBL" id="CAD8155386.1"/>
    </source>
</evidence>
<evidence type="ECO:0000256" key="1">
    <source>
        <dbReference type="SAM" id="Coils"/>
    </source>
</evidence>
<keyword evidence="4" id="KW-1185">Reference proteome</keyword>
<dbReference type="AlphaFoldDB" id="A0A8S1TXB1"/>
<feature type="compositionally biased region" description="Polar residues" evidence="2">
    <location>
        <begin position="324"/>
        <end position="339"/>
    </location>
</feature>
<evidence type="ECO:0000256" key="2">
    <source>
        <dbReference type="SAM" id="MobiDB-lite"/>
    </source>
</evidence>
<proteinExistence type="predicted"/>
<organism evidence="3 4">
    <name type="scientific">Paramecium pentaurelia</name>
    <dbReference type="NCBI Taxonomy" id="43138"/>
    <lineage>
        <taxon>Eukaryota</taxon>
        <taxon>Sar</taxon>
        <taxon>Alveolata</taxon>
        <taxon>Ciliophora</taxon>
        <taxon>Intramacronucleata</taxon>
        <taxon>Oligohymenophorea</taxon>
        <taxon>Peniculida</taxon>
        <taxon>Parameciidae</taxon>
        <taxon>Paramecium</taxon>
    </lineage>
</organism>
<comment type="caution">
    <text evidence="3">The sequence shown here is derived from an EMBL/GenBank/DDBJ whole genome shotgun (WGS) entry which is preliminary data.</text>
</comment>
<accession>A0A8S1TXB1</accession>
<gene>
    <name evidence="3" type="ORF">PPENT_87.1.T0270065</name>
</gene>
<feature type="region of interest" description="Disordered" evidence="2">
    <location>
        <begin position="320"/>
        <end position="358"/>
    </location>
</feature>
<reference evidence="3" key="1">
    <citation type="submission" date="2021-01" db="EMBL/GenBank/DDBJ databases">
        <authorList>
            <consortium name="Genoscope - CEA"/>
            <person name="William W."/>
        </authorList>
    </citation>
    <scope>NUCLEOTIDE SEQUENCE</scope>
</reference>
<feature type="coiled-coil region" evidence="1">
    <location>
        <begin position="197"/>
        <end position="245"/>
    </location>
</feature>
<dbReference type="Proteomes" id="UP000689195">
    <property type="component" value="Unassembled WGS sequence"/>
</dbReference>